<evidence type="ECO:0000259" key="3">
    <source>
        <dbReference type="Pfam" id="PF01266"/>
    </source>
</evidence>
<evidence type="ECO:0000256" key="1">
    <source>
        <dbReference type="ARBA" id="ARBA00023002"/>
    </source>
</evidence>
<proteinExistence type="predicted"/>
<dbReference type="PROSITE" id="PS51257">
    <property type="entry name" value="PROKAR_LIPOPROTEIN"/>
    <property type="match status" value="1"/>
</dbReference>
<accession>A0A497ZJB4</accession>
<sequence>MTSPRRVKYLVIGGGFYGCCLALFLRSTTRDVVLVEAGSEIMTRASRVNQARLHSGFHYPRSMLTALKSRKLCHRFANDFPDAIVSDFQMLYAVARQRSKVSANRFRKMFENMKAPIALASRQEAALFDDDRIEAVFRANEFAFDYSVLANQLAARMDALNLDLRLGTEVLSIDDNSDAHAAVVHLSDGSEILADHVFNVTYAQINHVLRQSGLPQARLKHEMTELALVDPPDEMQGYAVTVMDGPFFSLMPYPAAGKYSLTHVRYTPHVSWTDQSRPVSPYDAFARLEPESRLRHMVLDASRYLPCVGGISGGDSIYEVKTVLVKNEVDDGRPILVHEEPRGGRVTSVLGGKIDNIYDLFSHLRTQHVALKRADFRYILADRDGHVTETA</sequence>
<keyword evidence="2" id="KW-0472">Membrane</keyword>
<dbReference type="EMBL" id="RCCT01000003">
    <property type="protein sequence ID" value="RLK07368.1"/>
    <property type="molecule type" value="Genomic_DNA"/>
</dbReference>
<gene>
    <name evidence="4" type="ORF">CLV75_2489</name>
</gene>
<dbReference type="PANTHER" id="PTHR13847:SF289">
    <property type="entry name" value="GLYCINE OXIDASE"/>
    <property type="match status" value="1"/>
</dbReference>
<organism evidence="4 5">
    <name type="scientific">Ruegeria conchae</name>
    <dbReference type="NCBI Taxonomy" id="981384"/>
    <lineage>
        <taxon>Bacteria</taxon>
        <taxon>Pseudomonadati</taxon>
        <taxon>Pseudomonadota</taxon>
        <taxon>Alphaproteobacteria</taxon>
        <taxon>Rhodobacterales</taxon>
        <taxon>Roseobacteraceae</taxon>
        <taxon>Ruegeria</taxon>
    </lineage>
</organism>
<keyword evidence="2" id="KW-1133">Transmembrane helix</keyword>
<dbReference type="InterPro" id="IPR036188">
    <property type="entry name" value="FAD/NAD-bd_sf"/>
</dbReference>
<dbReference type="RefSeq" id="WP_010442186.1">
    <property type="nucleotide sequence ID" value="NZ_AEYW01000014.1"/>
</dbReference>
<protein>
    <submittedName>
        <fullName evidence="4">Glycine/D-amino acid oxidase-like deaminating enzyme</fullName>
    </submittedName>
</protein>
<comment type="caution">
    <text evidence="4">The sequence shown here is derived from an EMBL/GenBank/DDBJ whole genome shotgun (WGS) entry which is preliminary data.</text>
</comment>
<keyword evidence="1" id="KW-0560">Oxidoreductase</keyword>
<evidence type="ECO:0000313" key="4">
    <source>
        <dbReference type="EMBL" id="RLK07368.1"/>
    </source>
</evidence>
<evidence type="ECO:0000313" key="5">
    <source>
        <dbReference type="Proteomes" id="UP000271700"/>
    </source>
</evidence>
<keyword evidence="2" id="KW-0812">Transmembrane</keyword>
<reference evidence="4 5" key="1">
    <citation type="submission" date="2018-10" db="EMBL/GenBank/DDBJ databases">
        <title>Genomic Encyclopedia of Archaeal and Bacterial Type Strains, Phase II (KMG-II): from individual species to whole genera.</title>
        <authorList>
            <person name="Goeker M."/>
        </authorList>
    </citation>
    <scope>NUCLEOTIDE SEQUENCE [LARGE SCALE GENOMIC DNA]</scope>
    <source>
        <strain evidence="4 5">DSM 29317</strain>
    </source>
</reference>
<dbReference type="GO" id="GO:0005737">
    <property type="term" value="C:cytoplasm"/>
    <property type="evidence" value="ECO:0007669"/>
    <property type="project" value="TreeGrafter"/>
</dbReference>
<feature type="domain" description="FAD dependent oxidoreductase" evidence="3">
    <location>
        <begin position="9"/>
        <end position="254"/>
    </location>
</feature>
<dbReference type="GO" id="GO:0016491">
    <property type="term" value="F:oxidoreductase activity"/>
    <property type="evidence" value="ECO:0007669"/>
    <property type="project" value="UniProtKB-KW"/>
</dbReference>
<dbReference type="AlphaFoldDB" id="A0A497ZJB4"/>
<dbReference type="OrthoDB" id="9815989at2"/>
<dbReference type="Gene3D" id="3.50.50.60">
    <property type="entry name" value="FAD/NAD(P)-binding domain"/>
    <property type="match status" value="1"/>
</dbReference>
<dbReference type="InterPro" id="IPR006076">
    <property type="entry name" value="FAD-dep_OxRdtase"/>
</dbReference>
<feature type="transmembrane region" description="Helical" evidence="2">
    <location>
        <begin position="7"/>
        <end position="25"/>
    </location>
</feature>
<name>A0A497ZJB4_9RHOB</name>
<dbReference type="PANTHER" id="PTHR13847">
    <property type="entry name" value="SARCOSINE DEHYDROGENASE-RELATED"/>
    <property type="match status" value="1"/>
</dbReference>
<dbReference type="STRING" id="981384.GCA_000192475_01324"/>
<evidence type="ECO:0000256" key="2">
    <source>
        <dbReference type="SAM" id="Phobius"/>
    </source>
</evidence>
<keyword evidence="5" id="KW-1185">Reference proteome</keyword>
<dbReference type="Gene3D" id="3.30.9.10">
    <property type="entry name" value="D-Amino Acid Oxidase, subunit A, domain 2"/>
    <property type="match status" value="1"/>
</dbReference>
<dbReference type="Pfam" id="PF01266">
    <property type="entry name" value="DAO"/>
    <property type="match status" value="1"/>
</dbReference>
<dbReference type="SUPFAM" id="SSF51905">
    <property type="entry name" value="FAD/NAD(P)-binding domain"/>
    <property type="match status" value="1"/>
</dbReference>
<dbReference type="Proteomes" id="UP000271700">
    <property type="component" value="Unassembled WGS sequence"/>
</dbReference>